<evidence type="ECO:0000313" key="4">
    <source>
        <dbReference type="Proteomes" id="UP000187209"/>
    </source>
</evidence>
<feature type="domain" description="EF-hand" evidence="2">
    <location>
        <begin position="430"/>
        <end position="465"/>
    </location>
</feature>
<proteinExistence type="predicted"/>
<dbReference type="AlphaFoldDB" id="A0A1R2BEM1"/>
<dbReference type="PROSITE" id="PS00018">
    <property type="entry name" value="EF_HAND_1"/>
    <property type="match status" value="1"/>
</dbReference>
<evidence type="ECO:0000313" key="3">
    <source>
        <dbReference type="EMBL" id="OMJ75202.1"/>
    </source>
</evidence>
<dbReference type="InterPro" id="IPR002048">
    <property type="entry name" value="EF_hand_dom"/>
</dbReference>
<accession>A0A1R2BEM1</accession>
<reference evidence="3 4" key="1">
    <citation type="submission" date="2016-11" db="EMBL/GenBank/DDBJ databases">
        <title>The macronuclear genome of Stentor coeruleus: a giant cell with tiny introns.</title>
        <authorList>
            <person name="Slabodnick M."/>
            <person name="Ruby J.G."/>
            <person name="Reiff S.B."/>
            <person name="Swart E.C."/>
            <person name="Gosai S."/>
            <person name="Prabakaran S."/>
            <person name="Witkowska E."/>
            <person name="Larue G.E."/>
            <person name="Fisher S."/>
            <person name="Freeman R.M."/>
            <person name="Gunawardena J."/>
            <person name="Chu W."/>
            <person name="Stover N.A."/>
            <person name="Gregory B.D."/>
            <person name="Nowacki M."/>
            <person name="Derisi J."/>
            <person name="Roy S.W."/>
            <person name="Marshall W.F."/>
            <person name="Sood P."/>
        </authorList>
    </citation>
    <scope>NUCLEOTIDE SEQUENCE [LARGE SCALE GENOMIC DNA]</scope>
    <source>
        <strain evidence="3">WM001</strain>
    </source>
</reference>
<dbReference type="InterPro" id="IPR052603">
    <property type="entry name" value="EFCB6"/>
</dbReference>
<dbReference type="SMART" id="SM00054">
    <property type="entry name" value="EFh"/>
    <property type="match status" value="3"/>
</dbReference>
<dbReference type="PANTHER" id="PTHR20875">
    <property type="entry name" value="EF-HAND CALCIUM-BINDING DOMAIN-CONTAINING PROTEIN 6-RELATED"/>
    <property type="match status" value="1"/>
</dbReference>
<dbReference type="Gene3D" id="1.10.238.10">
    <property type="entry name" value="EF-hand"/>
    <property type="match status" value="3"/>
</dbReference>
<protein>
    <recommendedName>
        <fullName evidence="2">EF-hand domain-containing protein</fullName>
    </recommendedName>
</protein>
<keyword evidence="4" id="KW-1185">Reference proteome</keyword>
<dbReference type="GO" id="GO:0005509">
    <property type="term" value="F:calcium ion binding"/>
    <property type="evidence" value="ECO:0007669"/>
    <property type="project" value="InterPro"/>
</dbReference>
<dbReference type="SUPFAM" id="SSF47473">
    <property type="entry name" value="EF-hand"/>
    <property type="match status" value="2"/>
</dbReference>
<dbReference type="Proteomes" id="UP000187209">
    <property type="component" value="Unassembled WGS sequence"/>
</dbReference>
<feature type="domain" description="EF-hand" evidence="2">
    <location>
        <begin position="186"/>
        <end position="221"/>
    </location>
</feature>
<evidence type="ECO:0000259" key="2">
    <source>
        <dbReference type="PROSITE" id="PS50222"/>
    </source>
</evidence>
<dbReference type="OrthoDB" id="288513at2759"/>
<dbReference type="InterPro" id="IPR018247">
    <property type="entry name" value="EF_Hand_1_Ca_BS"/>
</dbReference>
<dbReference type="PANTHER" id="PTHR20875:SF0">
    <property type="entry name" value="GH12158P"/>
    <property type="match status" value="1"/>
</dbReference>
<comment type="caution">
    <text evidence="3">The sequence shown here is derived from an EMBL/GenBank/DDBJ whole genome shotgun (WGS) entry which is preliminary data.</text>
</comment>
<evidence type="ECO:0000256" key="1">
    <source>
        <dbReference type="ARBA" id="ARBA00022837"/>
    </source>
</evidence>
<gene>
    <name evidence="3" type="ORF">SteCoe_25715</name>
</gene>
<name>A0A1R2BEM1_9CILI</name>
<dbReference type="EMBL" id="MPUH01000704">
    <property type="protein sequence ID" value="OMJ75202.1"/>
    <property type="molecule type" value="Genomic_DNA"/>
</dbReference>
<keyword evidence="1" id="KW-0106">Calcium</keyword>
<dbReference type="InterPro" id="IPR011992">
    <property type="entry name" value="EF-hand-dom_pair"/>
</dbReference>
<sequence length="502" mass="58771">MFTQESEKRLAMLFVQIAECEKAVEKSRADLCKNPNFDVYGAFRLIDTETQGKISLDNIRSFVSRRNGALSKLHVELLIAQYDSNFDFMLSLKEFQSLVLPSEDILLRQEVLSRPTSPPSLYIESLLARHFELEANWQNHLQTFKRNLFIRHDFNAIDAFRIVDYSKETFIGIWELKRFISQFDAISDIDCERIIKRLDCDDDAKISYEEFVSGILPINQKSPVSKCNKKIPKRRCQTRATTRKLITSPQKSMPLTAYSKKDFSSTISSNLYTKTLRDDLKEIIDVFSIQIALDKDLEIAQIQLAKHLDFNIPDLIKMFDGQGKKSILYTDIENVLKELQIPYHIDEVYLLIKHYTNHPDKVLNYLEFQNLFLPKHGFYIKNVLGRRASMCKERFRAFSANTLEDVICLLKLLLRSENYAESLRRKIAQKPWINLYDVFQDIDKDKDGVLSPFDLQEIFEKYNLKCDIEDIKSFIQRYSKNSHTLISYSDFIQELTPKLFDT</sequence>
<organism evidence="3 4">
    <name type="scientific">Stentor coeruleus</name>
    <dbReference type="NCBI Taxonomy" id="5963"/>
    <lineage>
        <taxon>Eukaryota</taxon>
        <taxon>Sar</taxon>
        <taxon>Alveolata</taxon>
        <taxon>Ciliophora</taxon>
        <taxon>Postciliodesmatophora</taxon>
        <taxon>Heterotrichea</taxon>
        <taxon>Heterotrichida</taxon>
        <taxon>Stentoridae</taxon>
        <taxon>Stentor</taxon>
    </lineage>
</organism>
<dbReference type="PROSITE" id="PS50222">
    <property type="entry name" value="EF_HAND_2"/>
    <property type="match status" value="2"/>
</dbReference>